<evidence type="ECO:0000313" key="3">
    <source>
        <dbReference type="Proteomes" id="UP000283872"/>
    </source>
</evidence>
<dbReference type="AlphaFoldDB" id="A0A3E5E9N8"/>
<feature type="coiled-coil region" evidence="1">
    <location>
        <begin position="386"/>
        <end position="476"/>
    </location>
</feature>
<accession>A0A3E5E9N8</accession>
<dbReference type="GO" id="GO:0006302">
    <property type="term" value="P:double-strand break repair"/>
    <property type="evidence" value="ECO:0007669"/>
    <property type="project" value="InterPro"/>
</dbReference>
<dbReference type="Gene3D" id="3.40.50.300">
    <property type="entry name" value="P-loop containing nucleotide triphosphate hydrolases"/>
    <property type="match status" value="1"/>
</dbReference>
<protein>
    <recommendedName>
        <fullName evidence="4">AAA family ATPase</fullName>
    </recommendedName>
</protein>
<dbReference type="EMBL" id="QRVA01000006">
    <property type="protein sequence ID" value="RGS17957.1"/>
    <property type="molecule type" value="Genomic_DNA"/>
</dbReference>
<evidence type="ECO:0000256" key="1">
    <source>
        <dbReference type="SAM" id="Coils"/>
    </source>
</evidence>
<evidence type="ECO:0008006" key="4">
    <source>
        <dbReference type="Google" id="ProtNLM"/>
    </source>
</evidence>
<dbReference type="Proteomes" id="UP000283872">
    <property type="component" value="Unassembled WGS sequence"/>
</dbReference>
<dbReference type="SUPFAM" id="SSF52540">
    <property type="entry name" value="P-loop containing nucleoside triphosphate hydrolases"/>
    <property type="match status" value="1"/>
</dbReference>
<evidence type="ECO:0000313" key="2">
    <source>
        <dbReference type="EMBL" id="RGS17957.1"/>
    </source>
</evidence>
<reference evidence="2 3" key="1">
    <citation type="submission" date="2018-08" db="EMBL/GenBank/DDBJ databases">
        <title>A genome reference for cultivated species of the human gut microbiota.</title>
        <authorList>
            <person name="Zou Y."/>
            <person name="Xue W."/>
            <person name="Luo G."/>
        </authorList>
    </citation>
    <scope>NUCLEOTIDE SEQUENCE [LARGE SCALE GENOMIC DNA]</scope>
    <source>
        <strain evidence="2 3">AF24-12</strain>
    </source>
</reference>
<keyword evidence="1" id="KW-0175">Coiled coil</keyword>
<dbReference type="Gene3D" id="1.10.287.510">
    <property type="entry name" value="Helix hairpin bin"/>
    <property type="match status" value="1"/>
</dbReference>
<dbReference type="RefSeq" id="WP_117586340.1">
    <property type="nucleotide sequence ID" value="NZ_QRVA01000006.1"/>
</dbReference>
<gene>
    <name evidence="2" type="ORF">DWY11_04030</name>
</gene>
<proteinExistence type="predicted"/>
<name>A0A3E5E9N8_9BACT</name>
<organism evidence="2 3">
    <name type="scientific">Segatella copri</name>
    <dbReference type="NCBI Taxonomy" id="165179"/>
    <lineage>
        <taxon>Bacteria</taxon>
        <taxon>Pseudomonadati</taxon>
        <taxon>Bacteroidota</taxon>
        <taxon>Bacteroidia</taxon>
        <taxon>Bacteroidales</taxon>
        <taxon>Prevotellaceae</taxon>
        <taxon>Segatella</taxon>
    </lineage>
</organism>
<dbReference type="SUPFAM" id="SSF57997">
    <property type="entry name" value="Tropomyosin"/>
    <property type="match status" value="1"/>
</dbReference>
<sequence>MKKILFKTLKLHNFCGIRAGVFDFGEDLTVISGDNGRGKSTIGNAIMYTLFGTDTNGMQLDIKTFDENHNIIKEIEHSSELVMLVDGDEISFKRVLTDKWKGDKCTNTFKYYVDGELTTHGDFSNVVDGIFQEDPFSWCICPNLFLGMTWQNQRAFLQSLAGDISVEDITKGEEKYDYLVELLKQKDIDAILHHLKHKRTEVQKELDAVPIRLAELDKTLPPKQDWKALGTEGDELQEKLAEIGNKIQQIRTGGADRVRLDGIRKKIEFAEKRKRMMEQGAYKESTDNMTKHQSDILNANAAFNKAESTIDNLKAVMSSYPATEVQINAQIEDCKKKVSDLNKRSDEIAKRTWEWDDKEGFCPHCGQALPLGEVQFLKQQSQSLFNSRKAEDMKELNNEFAKLQSAYTELNKELDKLNDDRQTTTNQLVKAHQALKDAEKHKAEVDADVPRTYEQILSSKEEYQQVVKEIGELQAELDKPSDSNEDNDKLLQSLDEERKPLSDRYNEVLELLASKASYDNTMTHIEAAQKDKAIFQEQLDDIDDKLNITNEFYQLSCKALEDKVNQHFRFVKWSLFLPKLDGEKKPYCECYHNGVPYIRLNGAAKVNAGIDIARTIGQFYDVSVPVVLDECESVNHPLSTGGQQIRLVVSKDDKLKVECFARATMD</sequence>
<comment type="caution">
    <text evidence="2">The sequence shown here is derived from an EMBL/GenBank/DDBJ whole genome shotgun (WGS) entry which is preliminary data.</text>
</comment>
<dbReference type="InterPro" id="IPR027417">
    <property type="entry name" value="P-loop_NTPase"/>
</dbReference>
<dbReference type="GO" id="GO:0016887">
    <property type="term" value="F:ATP hydrolysis activity"/>
    <property type="evidence" value="ECO:0007669"/>
    <property type="project" value="InterPro"/>
</dbReference>
<dbReference type="PANTHER" id="PTHR32114:SF2">
    <property type="entry name" value="ABC TRANSPORTER ABCH.3"/>
    <property type="match status" value="1"/>
</dbReference>
<dbReference type="PANTHER" id="PTHR32114">
    <property type="entry name" value="ABC TRANSPORTER ABCH.3"/>
    <property type="match status" value="1"/>
</dbReference>